<feature type="coiled-coil region" evidence="1">
    <location>
        <begin position="318"/>
        <end position="352"/>
    </location>
</feature>
<organism evidence="3 4">
    <name type="scientific">Chitinophaga tropicalis</name>
    <dbReference type="NCBI Taxonomy" id="2683588"/>
    <lineage>
        <taxon>Bacteria</taxon>
        <taxon>Pseudomonadati</taxon>
        <taxon>Bacteroidota</taxon>
        <taxon>Chitinophagia</taxon>
        <taxon>Chitinophagales</taxon>
        <taxon>Chitinophagaceae</taxon>
        <taxon>Chitinophaga</taxon>
    </lineage>
</organism>
<dbReference type="Proteomes" id="UP000461730">
    <property type="component" value="Unassembled WGS sequence"/>
</dbReference>
<feature type="signal peptide" evidence="2">
    <location>
        <begin position="1"/>
        <end position="18"/>
    </location>
</feature>
<evidence type="ECO:0008006" key="5">
    <source>
        <dbReference type="Google" id="ProtNLM"/>
    </source>
</evidence>
<sequence length="354" mass="38506">MKAIFILLPVMGTLTVCAQNKIDTTSSALGIGTKTPSFYYHGGNNMGLEIFNSNTSANSQAHLILSTGATGNFGSTGTLSWMTPNSTGNKGVAYIAARTMQDATTNATGDLFFATADNAIPTVKMRITSKGYVGIGVNDPRAYFDVAFAANNVRASVLARLPEGNDVDAGTYIGVEAYSTTGGQVKSFALEHKFYGKLNSAINFYRGGDMTGGFMTFSTNTGVERMRIDANGNVGIGTTATQQYKLAVEGTIGARRLRIDQGTWADFVFDPGYKLPSLMEVEQYIKVNRHLPDVPSTNEVKENGIDVGEMNKVLLQKVEELTLLLIQEHKEKEEIKKELEGMKFQIKELQKERK</sequence>
<gene>
    <name evidence="3" type="ORF">GO493_10300</name>
</gene>
<comment type="caution">
    <text evidence="3">The sequence shown here is derived from an EMBL/GenBank/DDBJ whole genome shotgun (WGS) entry which is preliminary data.</text>
</comment>
<accession>A0A7K1U2Q6</accession>
<keyword evidence="1" id="KW-0175">Coiled coil</keyword>
<dbReference type="EMBL" id="WRXN01000003">
    <property type="protein sequence ID" value="MVT08652.1"/>
    <property type="molecule type" value="Genomic_DNA"/>
</dbReference>
<keyword evidence="2" id="KW-0732">Signal</keyword>
<evidence type="ECO:0000313" key="3">
    <source>
        <dbReference type="EMBL" id="MVT08652.1"/>
    </source>
</evidence>
<dbReference type="AlphaFoldDB" id="A0A7K1U2Q6"/>
<proteinExistence type="predicted"/>
<evidence type="ECO:0000313" key="4">
    <source>
        <dbReference type="Proteomes" id="UP000461730"/>
    </source>
</evidence>
<protein>
    <recommendedName>
        <fullName evidence="5">Peptidase S74 domain-containing protein</fullName>
    </recommendedName>
</protein>
<dbReference type="RefSeq" id="WP_157306066.1">
    <property type="nucleotide sequence ID" value="NZ_WRXN01000003.1"/>
</dbReference>
<evidence type="ECO:0000256" key="2">
    <source>
        <dbReference type="SAM" id="SignalP"/>
    </source>
</evidence>
<evidence type="ECO:0000256" key="1">
    <source>
        <dbReference type="SAM" id="Coils"/>
    </source>
</evidence>
<name>A0A7K1U2Q6_9BACT</name>
<reference evidence="3 4" key="1">
    <citation type="submission" date="2019-12" db="EMBL/GenBank/DDBJ databases">
        <title>Chitinophaga sp. strain ysch24 (GDMCC 1.1355), whole genome shotgun sequence.</title>
        <authorList>
            <person name="Zhang X."/>
        </authorList>
    </citation>
    <scope>NUCLEOTIDE SEQUENCE [LARGE SCALE GENOMIC DNA]</scope>
    <source>
        <strain evidence="4">ysch24</strain>
    </source>
</reference>
<feature type="chain" id="PRO_5029459305" description="Peptidase S74 domain-containing protein" evidence="2">
    <location>
        <begin position="19"/>
        <end position="354"/>
    </location>
</feature>
<keyword evidence="4" id="KW-1185">Reference proteome</keyword>